<protein>
    <submittedName>
        <fullName evidence="1">Uncharacterized protein</fullName>
    </submittedName>
</protein>
<sequence length="140" mass="15958">MKNSECTIEQYRGEKLVRTFTPTGDPAFPWRMTVNGKSYRRTHGWVLSKILPTLVDSSPITTKVISNNSRQLSLIGEKLDQLAAIGASLEPLVRWARELQEGYEGFDTLERARRYEAVQEELHKATKALVEACLHLQEEL</sequence>
<accession>A0A7W9SM90</accession>
<gene>
    <name evidence="1" type="ORF">HNQ39_000982</name>
</gene>
<proteinExistence type="predicted"/>
<keyword evidence="2" id="KW-1185">Reference proteome</keyword>
<dbReference type="Proteomes" id="UP000520814">
    <property type="component" value="Unassembled WGS sequence"/>
</dbReference>
<evidence type="ECO:0000313" key="1">
    <source>
        <dbReference type="EMBL" id="MBB6049220.1"/>
    </source>
</evidence>
<comment type="caution">
    <text evidence="1">The sequence shown here is derived from an EMBL/GenBank/DDBJ whole genome shotgun (WGS) entry which is preliminary data.</text>
</comment>
<dbReference type="AlphaFoldDB" id="A0A7W9SM90"/>
<reference evidence="1 2" key="1">
    <citation type="submission" date="2020-08" db="EMBL/GenBank/DDBJ databases">
        <title>Genomic Encyclopedia of Type Strains, Phase IV (KMG-IV): sequencing the most valuable type-strain genomes for metagenomic binning, comparative biology and taxonomic classification.</title>
        <authorList>
            <person name="Goeker M."/>
        </authorList>
    </citation>
    <scope>NUCLEOTIDE SEQUENCE [LARGE SCALE GENOMIC DNA]</scope>
    <source>
        <strain evidence="1 2">DSM 23562</strain>
    </source>
</reference>
<evidence type="ECO:0000313" key="2">
    <source>
        <dbReference type="Proteomes" id="UP000520814"/>
    </source>
</evidence>
<organism evidence="1 2">
    <name type="scientific">Armatimonas rosea</name>
    <dbReference type="NCBI Taxonomy" id="685828"/>
    <lineage>
        <taxon>Bacteria</taxon>
        <taxon>Bacillati</taxon>
        <taxon>Armatimonadota</taxon>
        <taxon>Armatimonadia</taxon>
        <taxon>Armatimonadales</taxon>
        <taxon>Armatimonadaceae</taxon>
        <taxon>Armatimonas</taxon>
    </lineage>
</organism>
<dbReference type="RefSeq" id="WP_184192834.1">
    <property type="nucleotide sequence ID" value="NZ_JACHGW010000001.1"/>
</dbReference>
<name>A0A7W9SM90_ARMRO</name>
<dbReference type="EMBL" id="JACHGW010000001">
    <property type="protein sequence ID" value="MBB6049220.1"/>
    <property type="molecule type" value="Genomic_DNA"/>
</dbReference>